<keyword evidence="3 4" id="KW-0732">Signal</keyword>
<feature type="domain" description="Lipid-binding serum glycoprotein C-terminal" evidence="6">
    <location>
        <begin position="273"/>
        <end position="498"/>
    </location>
</feature>
<evidence type="ECO:0000256" key="4">
    <source>
        <dbReference type="SAM" id="SignalP"/>
    </source>
</evidence>
<dbReference type="Gene3D" id="3.15.20.10">
    <property type="entry name" value="Bactericidal permeability-increasing protein, domain 2"/>
    <property type="match status" value="1"/>
</dbReference>
<keyword evidence="2 3" id="KW-1015">Disulfide bond</keyword>
<keyword evidence="7" id="KW-1185">Reference proteome</keyword>
<name>A0ABM0QZ81_GALVR</name>
<comment type="similarity">
    <text evidence="1">Belongs to the BPI/LBP/Plunc superfamily. BPI/LBP family.</text>
</comment>
<evidence type="ECO:0000313" key="7">
    <source>
        <dbReference type="Proteomes" id="UP000694923"/>
    </source>
</evidence>
<dbReference type="PANTHER" id="PTHR10504">
    <property type="entry name" value="BACTERICIDAL PERMEABILITY-INCREASING BPI PROTEIN-RELATED"/>
    <property type="match status" value="1"/>
</dbReference>
<dbReference type="Gene3D" id="3.15.10.10">
    <property type="entry name" value="Bactericidal permeability-increasing protein, domain 1"/>
    <property type="match status" value="1"/>
</dbReference>
<comment type="subunit">
    <text evidence="3">Monomer. Homodimer; disulfide-linked.</text>
</comment>
<comment type="subcellular location">
    <subcellularLocation>
        <location evidence="3">Secreted</location>
    </subcellularLocation>
</comment>
<proteinExistence type="inferred from homology"/>
<evidence type="ECO:0000259" key="6">
    <source>
        <dbReference type="SMART" id="SM00329"/>
    </source>
</evidence>
<keyword evidence="3" id="KW-0929">Antimicrobial</keyword>
<protein>
    <recommendedName>
        <fullName evidence="3">Bactericidal permeability-increasing protein</fullName>
        <shortName evidence="3">BPI</shortName>
    </recommendedName>
</protein>
<evidence type="ECO:0000313" key="8">
    <source>
        <dbReference type="RefSeq" id="XP_008573672.1"/>
    </source>
</evidence>
<dbReference type="SUPFAM" id="SSF55394">
    <property type="entry name" value="Bactericidal permeability-increasing protein, BPI"/>
    <property type="match status" value="2"/>
</dbReference>
<feature type="chain" id="PRO_5047432881" description="Bactericidal permeability-increasing protein" evidence="4">
    <location>
        <begin position="24"/>
        <end position="552"/>
    </location>
</feature>
<comment type="domain">
    <text evidence="3">The N-terminal region may be exposed to the interior of the granule, whereas the C-terminal portion may be embedded in the membrane. During phagocytosis and degranulation, proteases may be released and activated and cleave BPI at the junction of the N- and C-terminal portions of the molecule, providing controlled release of the N-terminal antibacterial fragment when bacteria are ingested.</text>
</comment>
<dbReference type="RefSeq" id="XP_008573672.1">
    <property type="nucleotide sequence ID" value="XM_008575450.1"/>
</dbReference>
<keyword evidence="3" id="KW-0391">Immunity</keyword>
<keyword evidence="3" id="KW-0399">Innate immunity</keyword>
<reference evidence="8" key="1">
    <citation type="submission" date="2025-08" db="UniProtKB">
        <authorList>
            <consortium name="RefSeq"/>
        </authorList>
    </citation>
    <scope>IDENTIFICATION</scope>
</reference>
<comment type="function">
    <text evidence="3">The cytotoxic action of BPI is limited to many species of Gram-negative bacteria; this specificity may be explained by a strong affinity of the very basic N-terminal half for the negatively charged lipopolysaccharides that are unique to the Gram-negative bacterial outer envelope.</text>
</comment>
<evidence type="ECO:0000256" key="1">
    <source>
        <dbReference type="ARBA" id="ARBA00007292"/>
    </source>
</evidence>
<keyword evidence="3" id="KW-0325">Glycoprotein</keyword>
<evidence type="ECO:0000256" key="3">
    <source>
        <dbReference type="RuleBase" id="RU369039"/>
    </source>
</evidence>
<feature type="signal peptide" evidence="4">
    <location>
        <begin position="1"/>
        <end position="23"/>
    </location>
</feature>
<dbReference type="SMART" id="SM00328">
    <property type="entry name" value="BPI1"/>
    <property type="match status" value="1"/>
</dbReference>
<comment type="domain">
    <text evidence="3">The N- and C-terminal barrels adopt an identical fold despite having only 13% of conserved residues.</text>
</comment>
<organism evidence="7 8">
    <name type="scientific">Galeopterus variegatus</name>
    <name type="common">Malayan flying lemur</name>
    <name type="synonym">Cynocephalus variegatus</name>
    <dbReference type="NCBI Taxonomy" id="482537"/>
    <lineage>
        <taxon>Eukaryota</taxon>
        <taxon>Metazoa</taxon>
        <taxon>Chordata</taxon>
        <taxon>Craniata</taxon>
        <taxon>Vertebrata</taxon>
        <taxon>Euteleostomi</taxon>
        <taxon>Mammalia</taxon>
        <taxon>Eutheria</taxon>
        <taxon>Euarchontoglires</taxon>
        <taxon>Dermoptera</taxon>
        <taxon>Cynocephalidae</taxon>
        <taxon>Galeopterus</taxon>
    </lineage>
</organism>
<dbReference type="Pfam" id="PF01273">
    <property type="entry name" value="LBP_BPI_CETP"/>
    <property type="match status" value="1"/>
</dbReference>
<accession>A0ABM0QZ81</accession>
<dbReference type="InterPro" id="IPR017943">
    <property type="entry name" value="Bactericidal_perm-incr_a/b_dom"/>
</dbReference>
<dbReference type="Proteomes" id="UP000694923">
    <property type="component" value="Unplaced"/>
</dbReference>
<dbReference type="InterPro" id="IPR001124">
    <property type="entry name" value="Lipid-bd_serum_glycop_C"/>
</dbReference>
<sequence>MTRLYCVVVALLLLAEVCRFGEGASNPGILARITRKGLEYAHQYGVAILKKELSTIRLPDISGSFQIGWVGSVSHEFHSLRIQHFELQNSNLSLLPEKGIRASLSNNYMSVSGNWEVKKAFITLCGTFDLTVDGISILVSLNLGKNVSGQPTASVAQCSNSIGHVRIDISGSLSWILNLFHERIENSIKEVLKQKICEMIRKSTTSHLEPFLQTLPVTVMIDQIAGIDCSLVGAPQVTSEGLDLPSKGEFFSLSQHTPIPFDAPAIMLPQQHDWDDHMIYVAVSEYVFNTASWVYYQGRPTNFTIHDKHLIPQKGGPSSVPPPPTTAIPLDSVIHLNTSSFRTVVPQLAKLYPDTEIELEVSSESELFVMFTPGNVTLVPVVDIRAFALLPNSSDRDLLFELRAKTNISATINVSSSKITGSVTTGRHSKLELELKHSNVGYFNVELLEAILKDHVLNITHPSLSAMLEKGFLLPLPRDVHLKSTELQIHKVNKKTSCSWGLTLIRLKIEEEEQLWLEQWTTLQLDLPVTSWRAKGCGYSASSSSVLKKLER</sequence>
<dbReference type="Pfam" id="PF02886">
    <property type="entry name" value="LBP_BPI_CETP_C"/>
    <property type="match status" value="2"/>
</dbReference>
<feature type="domain" description="Lipid-binding serum glycoprotein N-terminal" evidence="5">
    <location>
        <begin position="32"/>
        <end position="255"/>
    </location>
</feature>
<keyword evidence="3" id="KW-0044">Antibiotic</keyword>
<evidence type="ECO:0000256" key="2">
    <source>
        <dbReference type="ARBA" id="ARBA00023157"/>
    </source>
</evidence>
<dbReference type="InterPro" id="IPR017942">
    <property type="entry name" value="Lipid-bd_serum_glycop_N"/>
</dbReference>
<dbReference type="GeneID" id="103592644"/>
<dbReference type="PANTHER" id="PTHR10504:SF76">
    <property type="entry name" value="BACTERICIDAL PERMEABILITY-INCREASING PROTEIN"/>
    <property type="match status" value="1"/>
</dbReference>
<keyword evidence="3" id="KW-0964">Secreted</keyword>
<dbReference type="CDD" id="cd00025">
    <property type="entry name" value="BPI1"/>
    <property type="match status" value="1"/>
</dbReference>
<dbReference type="InterPro" id="IPR032942">
    <property type="entry name" value="BPI/LBP/Plunc"/>
</dbReference>
<evidence type="ECO:0000259" key="5">
    <source>
        <dbReference type="SMART" id="SM00328"/>
    </source>
</evidence>
<gene>
    <name evidence="8" type="primary">LBP</name>
</gene>
<dbReference type="SMART" id="SM00329">
    <property type="entry name" value="BPI2"/>
    <property type="match status" value="1"/>
</dbReference>